<keyword evidence="2" id="KW-1185">Reference proteome</keyword>
<dbReference type="Proteomes" id="UP000093482">
    <property type="component" value="Unassembled WGS sequence"/>
</dbReference>
<evidence type="ECO:0000313" key="2">
    <source>
        <dbReference type="Proteomes" id="UP000093482"/>
    </source>
</evidence>
<sequence>MNDRIESLTNALLAKNKNLSVAKARTWMELLWSDFESSSARAGYGPANKDVVENIIKQWIQAYGAELHEFAGRNPKYIHLLEESDDFQ</sequence>
<dbReference type="Pfam" id="PF14043">
    <property type="entry name" value="WVELL"/>
    <property type="match status" value="1"/>
</dbReference>
<organism evidence="1 2">
    <name type="scientific">Caryophanon latum</name>
    <dbReference type="NCBI Taxonomy" id="33977"/>
    <lineage>
        <taxon>Bacteria</taxon>
        <taxon>Bacillati</taxon>
        <taxon>Bacillota</taxon>
        <taxon>Bacilli</taxon>
        <taxon>Bacillales</taxon>
        <taxon>Caryophanaceae</taxon>
        <taxon>Caryophanon</taxon>
    </lineage>
</organism>
<protein>
    <recommendedName>
        <fullName evidence="3">WVELL protein</fullName>
    </recommendedName>
</protein>
<dbReference type="AlphaFoldDB" id="A0A1C0YW15"/>
<proteinExistence type="predicted"/>
<dbReference type="EMBL" id="MATO01000029">
    <property type="protein sequence ID" value="OCS91347.1"/>
    <property type="molecule type" value="Genomic_DNA"/>
</dbReference>
<comment type="caution">
    <text evidence="1">The sequence shown here is derived from an EMBL/GenBank/DDBJ whole genome shotgun (WGS) entry which is preliminary data.</text>
</comment>
<evidence type="ECO:0008006" key="3">
    <source>
        <dbReference type="Google" id="ProtNLM"/>
    </source>
</evidence>
<dbReference type="InterPro" id="IPR026952">
    <property type="entry name" value="WVELL"/>
</dbReference>
<name>A0A1C0YW15_9BACL</name>
<reference evidence="1 2" key="1">
    <citation type="submission" date="2016-07" db="EMBL/GenBank/DDBJ databases">
        <title>Caryophanon latum genome sequencing.</title>
        <authorList>
            <person name="Verma A."/>
            <person name="Pal Y."/>
            <person name="Krishnamurthi S."/>
        </authorList>
    </citation>
    <scope>NUCLEOTIDE SEQUENCE [LARGE SCALE GENOMIC DNA]</scope>
    <source>
        <strain evidence="1 2">DSM 14151</strain>
    </source>
</reference>
<accession>A0A1C0YW15</accession>
<dbReference type="OrthoDB" id="2361637at2"/>
<gene>
    <name evidence="1" type="ORF">A6K76_09205</name>
</gene>
<dbReference type="RefSeq" id="WP_066463450.1">
    <property type="nucleotide sequence ID" value="NZ_MATO01000029.1"/>
</dbReference>
<evidence type="ECO:0000313" key="1">
    <source>
        <dbReference type="EMBL" id="OCS91347.1"/>
    </source>
</evidence>